<evidence type="ECO:0000259" key="3">
    <source>
        <dbReference type="Pfam" id="PF01648"/>
    </source>
</evidence>
<dbReference type="InterPro" id="IPR050559">
    <property type="entry name" value="P-Pant_transferase_sf"/>
</dbReference>
<evidence type="ECO:0000313" key="5">
    <source>
        <dbReference type="Proteomes" id="UP000198748"/>
    </source>
</evidence>
<dbReference type="STRING" id="659014.SAMN04487996_104164"/>
<dbReference type="EMBL" id="FNAN01000004">
    <property type="protein sequence ID" value="SDE25058.1"/>
    <property type="molecule type" value="Genomic_DNA"/>
</dbReference>
<dbReference type="RefSeq" id="WP_090148030.1">
    <property type="nucleotide sequence ID" value="NZ_FNAN01000004.1"/>
</dbReference>
<accession>A0A1G7BD47</accession>
<comment type="similarity">
    <text evidence="1">Belongs to the P-Pant transferase superfamily. Gsp/Sfp/HetI/AcpT family.</text>
</comment>
<dbReference type="GO" id="GO:0000287">
    <property type="term" value="F:magnesium ion binding"/>
    <property type="evidence" value="ECO:0007669"/>
    <property type="project" value="InterPro"/>
</dbReference>
<proteinExistence type="inferred from homology"/>
<evidence type="ECO:0000256" key="2">
    <source>
        <dbReference type="ARBA" id="ARBA00022679"/>
    </source>
</evidence>
<feature type="domain" description="4'-phosphopantetheinyl transferase" evidence="3">
    <location>
        <begin position="108"/>
        <end position="185"/>
    </location>
</feature>
<protein>
    <submittedName>
        <fullName evidence="4">4'-phosphopantetheinyl transferase superfamily protein</fullName>
    </submittedName>
</protein>
<name>A0A1G7BD47_9BACT</name>
<gene>
    <name evidence="4" type="ORF">SAMN04487996_104164</name>
</gene>
<organism evidence="4 5">
    <name type="scientific">Dyadobacter soli</name>
    <dbReference type="NCBI Taxonomy" id="659014"/>
    <lineage>
        <taxon>Bacteria</taxon>
        <taxon>Pseudomonadati</taxon>
        <taxon>Bacteroidota</taxon>
        <taxon>Cytophagia</taxon>
        <taxon>Cytophagales</taxon>
        <taxon>Spirosomataceae</taxon>
        <taxon>Dyadobacter</taxon>
    </lineage>
</organism>
<dbReference type="Gene3D" id="3.90.470.20">
    <property type="entry name" value="4'-phosphopantetheinyl transferase domain"/>
    <property type="match status" value="1"/>
</dbReference>
<dbReference type="OrthoDB" id="1190494at2"/>
<dbReference type="GO" id="GO:0019878">
    <property type="term" value="P:lysine biosynthetic process via aminoadipic acid"/>
    <property type="evidence" value="ECO:0007669"/>
    <property type="project" value="TreeGrafter"/>
</dbReference>
<dbReference type="Pfam" id="PF01648">
    <property type="entry name" value="ACPS"/>
    <property type="match status" value="1"/>
</dbReference>
<dbReference type="Proteomes" id="UP000198748">
    <property type="component" value="Unassembled WGS sequence"/>
</dbReference>
<reference evidence="5" key="1">
    <citation type="submission" date="2016-10" db="EMBL/GenBank/DDBJ databases">
        <authorList>
            <person name="Varghese N."/>
            <person name="Submissions S."/>
        </authorList>
    </citation>
    <scope>NUCLEOTIDE SEQUENCE [LARGE SCALE GENOMIC DNA]</scope>
    <source>
        <strain evidence="5">DSM 25329</strain>
    </source>
</reference>
<dbReference type="PANTHER" id="PTHR12215">
    <property type="entry name" value="PHOSPHOPANTETHEINE TRANSFERASE"/>
    <property type="match status" value="1"/>
</dbReference>
<dbReference type="PANTHER" id="PTHR12215:SF10">
    <property type="entry name" value="L-AMINOADIPATE-SEMIALDEHYDE DEHYDROGENASE-PHOSPHOPANTETHEINYL TRANSFERASE"/>
    <property type="match status" value="1"/>
</dbReference>
<evidence type="ECO:0000313" key="4">
    <source>
        <dbReference type="EMBL" id="SDE25058.1"/>
    </source>
</evidence>
<keyword evidence="2 4" id="KW-0808">Transferase</keyword>
<dbReference type="InterPro" id="IPR008278">
    <property type="entry name" value="4-PPantetheinyl_Trfase_dom"/>
</dbReference>
<dbReference type="GO" id="GO:0005829">
    <property type="term" value="C:cytosol"/>
    <property type="evidence" value="ECO:0007669"/>
    <property type="project" value="TreeGrafter"/>
</dbReference>
<sequence>MPLVHSEKIEDSSTLLLWKLTETEAELQYALGNGFNQQELDRISHPQKKREWLASRMLIKTLAEQFRINYVGIHKDEHGKAFLIDNDSHISITHTAEFVAVAINPTAAVGIDMEKTDPKLQRTSKKYLSPPEYDHAQDEMDRLCMYWCAKEALYKLYGKKKISFRDSIFISPFENPDIILRGTLTDEDLVVPSNIHVRWFDGHCLAIAL</sequence>
<evidence type="ECO:0000256" key="1">
    <source>
        <dbReference type="ARBA" id="ARBA00010990"/>
    </source>
</evidence>
<dbReference type="GO" id="GO:0008897">
    <property type="term" value="F:holo-[acyl-carrier-protein] synthase activity"/>
    <property type="evidence" value="ECO:0007669"/>
    <property type="project" value="InterPro"/>
</dbReference>
<keyword evidence="5" id="KW-1185">Reference proteome</keyword>
<dbReference type="AlphaFoldDB" id="A0A1G7BD47"/>
<dbReference type="SUPFAM" id="SSF56214">
    <property type="entry name" value="4'-phosphopantetheinyl transferase"/>
    <property type="match status" value="2"/>
</dbReference>
<dbReference type="InterPro" id="IPR037143">
    <property type="entry name" value="4-PPantetheinyl_Trfase_dom_sf"/>
</dbReference>